<dbReference type="Pfam" id="PF00505">
    <property type="entry name" value="HMG_box"/>
    <property type="match status" value="2"/>
</dbReference>
<dbReference type="SMART" id="SM00398">
    <property type="entry name" value="HMG"/>
    <property type="match status" value="2"/>
</dbReference>
<feature type="domain" description="HMG box" evidence="3">
    <location>
        <begin position="151"/>
        <end position="215"/>
    </location>
</feature>
<dbReference type="PROSITE" id="PS50118">
    <property type="entry name" value="HMG_BOX_2"/>
    <property type="match status" value="2"/>
</dbReference>
<dbReference type="Gene3D" id="1.10.30.10">
    <property type="entry name" value="High mobility group box domain"/>
    <property type="match status" value="2"/>
</dbReference>
<evidence type="ECO:0000256" key="2">
    <source>
        <dbReference type="PROSITE-ProRule" id="PRU00267"/>
    </source>
</evidence>
<dbReference type="InterPro" id="IPR050342">
    <property type="entry name" value="HMGB"/>
</dbReference>
<feature type="DNA-binding region" description="HMG box" evidence="2">
    <location>
        <begin position="46"/>
        <end position="114"/>
    </location>
</feature>
<dbReference type="PANTHER" id="PTHR48112:SF22">
    <property type="entry name" value="MITOCHONDRIAL TRANSCRIPTION FACTOR A, ISOFORM B"/>
    <property type="match status" value="1"/>
</dbReference>
<accession>A0A8S1CRJ3</accession>
<dbReference type="GO" id="GO:0005634">
    <property type="term" value="C:nucleus"/>
    <property type="evidence" value="ECO:0007669"/>
    <property type="project" value="UniProtKB-UniRule"/>
</dbReference>
<protein>
    <recommendedName>
        <fullName evidence="3">HMG box domain-containing protein</fullName>
    </recommendedName>
</protein>
<dbReference type="EMBL" id="CADEPI010000093">
    <property type="protein sequence ID" value="CAB3374066.1"/>
    <property type="molecule type" value="Genomic_DNA"/>
</dbReference>
<dbReference type="AlphaFoldDB" id="A0A8S1CRJ3"/>
<keyword evidence="2" id="KW-0539">Nucleus</keyword>
<dbReference type="Proteomes" id="UP000494165">
    <property type="component" value="Unassembled WGS sequence"/>
</dbReference>
<dbReference type="GO" id="GO:0006357">
    <property type="term" value="P:regulation of transcription by RNA polymerase II"/>
    <property type="evidence" value="ECO:0007669"/>
    <property type="project" value="TreeGrafter"/>
</dbReference>
<evidence type="ECO:0000259" key="3">
    <source>
        <dbReference type="PROSITE" id="PS50118"/>
    </source>
</evidence>
<dbReference type="OrthoDB" id="5550281at2759"/>
<reference evidence="4 5" key="1">
    <citation type="submission" date="2020-04" db="EMBL/GenBank/DDBJ databases">
        <authorList>
            <person name="Alioto T."/>
            <person name="Alioto T."/>
            <person name="Gomez Garrido J."/>
        </authorList>
    </citation>
    <scope>NUCLEOTIDE SEQUENCE [LARGE SCALE GENOMIC DNA]</scope>
</reference>
<dbReference type="CDD" id="cd00084">
    <property type="entry name" value="HMG-box_SF"/>
    <property type="match status" value="1"/>
</dbReference>
<proteinExistence type="predicted"/>
<sequence>MQGLTQKFGTLMACQRTFLAGRSVNLQQNAGLKRWVEEKHGIPARPKKPQTPYLKYINQLRPNLVKANPNLKFTEITKLAGAEWQKLSATQRKPFEANFTNEWAAYVQAMENYKSSLTEEQKALIEDIKEQEKKKLAKKEIRMQERENGKPKRYLTAFMLYSQEASANRGNISRMDFQVKLGEQWRKLDAATKDKYQKRSDELRAEYLASLKKWEDKMIRLGNLTLVRNDVLADNQAKAVASLKKKSVKHMVAKAMATKATKK</sequence>
<dbReference type="PANTHER" id="PTHR48112">
    <property type="entry name" value="HIGH MOBILITY GROUP PROTEIN DSP1"/>
    <property type="match status" value="1"/>
</dbReference>
<dbReference type="GO" id="GO:0003677">
    <property type="term" value="F:DNA binding"/>
    <property type="evidence" value="ECO:0007669"/>
    <property type="project" value="UniProtKB-UniRule"/>
</dbReference>
<evidence type="ECO:0000313" key="5">
    <source>
        <dbReference type="Proteomes" id="UP000494165"/>
    </source>
</evidence>
<feature type="domain" description="HMG box" evidence="3">
    <location>
        <begin position="46"/>
        <end position="114"/>
    </location>
</feature>
<keyword evidence="5" id="KW-1185">Reference proteome</keyword>
<gene>
    <name evidence="4" type="ORF">CLODIP_2_CD13799</name>
</gene>
<dbReference type="InterPro" id="IPR009071">
    <property type="entry name" value="HMG_box_dom"/>
</dbReference>
<dbReference type="SUPFAM" id="SSF47095">
    <property type="entry name" value="HMG-box"/>
    <property type="match status" value="2"/>
</dbReference>
<comment type="caution">
    <text evidence="4">The sequence shown here is derived from an EMBL/GenBank/DDBJ whole genome shotgun (WGS) entry which is preliminary data.</text>
</comment>
<dbReference type="InterPro" id="IPR036910">
    <property type="entry name" value="HMG_box_dom_sf"/>
</dbReference>
<evidence type="ECO:0000256" key="1">
    <source>
        <dbReference type="ARBA" id="ARBA00023125"/>
    </source>
</evidence>
<name>A0A8S1CRJ3_9INSE</name>
<evidence type="ECO:0000313" key="4">
    <source>
        <dbReference type="EMBL" id="CAB3374066.1"/>
    </source>
</evidence>
<organism evidence="4 5">
    <name type="scientific">Cloeon dipterum</name>
    <dbReference type="NCBI Taxonomy" id="197152"/>
    <lineage>
        <taxon>Eukaryota</taxon>
        <taxon>Metazoa</taxon>
        <taxon>Ecdysozoa</taxon>
        <taxon>Arthropoda</taxon>
        <taxon>Hexapoda</taxon>
        <taxon>Insecta</taxon>
        <taxon>Pterygota</taxon>
        <taxon>Palaeoptera</taxon>
        <taxon>Ephemeroptera</taxon>
        <taxon>Pisciforma</taxon>
        <taxon>Baetidae</taxon>
        <taxon>Cloeon</taxon>
    </lineage>
</organism>
<feature type="DNA-binding region" description="HMG box" evidence="2">
    <location>
        <begin position="151"/>
        <end position="215"/>
    </location>
</feature>
<keyword evidence="1 2" id="KW-0238">DNA-binding</keyword>